<dbReference type="EMBL" id="JAAABM010000007">
    <property type="protein sequence ID" value="KAF7675967.1"/>
    <property type="molecule type" value="Genomic_DNA"/>
</dbReference>
<reference evidence="2" key="1">
    <citation type="submission" date="2020-01" db="EMBL/GenBank/DDBJ databases">
        <authorList>
            <person name="Feng Z.H.Z."/>
        </authorList>
    </citation>
    <scope>NUCLEOTIDE SEQUENCE</scope>
    <source>
        <strain evidence="2">CBS107.38</strain>
    </source>
</reference>
<accession>A0A8H7EET5</accession>
<proteinExistence type="predicted"/>
<feature type="domain" description="Jacalin-type lectin" evidence="1">
    <location>
        <begin position="363"/>
        <end position="496"/>
    </location>
</feature>
<dbReference type="Proteomes" id="UP000596902">
    <property type="component" value="Unassembled WGS sequence"/>
</dbReference>
<sequence>MSARAVTAVGQGFSSFRNEGCDTVVTGKVDTKQRGGGIDANIQVCTSMTDVCSALSIDASVEANCSFGSFDDRLQYTRSFAKSTTSVLIMVVANRTLGTDEITGTKFSEDHKWILDSANDLYSVGGDSFVATTTLGGQYIAFYQFDAETIQERDQLANSAKASAHTAGFSLQARLDTTITNAGSYTGSKYSFVQKIFGQSHGKLPDANNIGQFALDFGTAELDAPVILKFTTQSYNTVEGRPTMTNVDKLRSIFANRIHPAKGLGTIRVAAQHALDSIATVRAIYDVYGCRAADNTLDARQTTYKGYIDAIDKWQNDAEDDVEHAHPPVPTIWSSKDSQRPLEATDIQLPAASYAIMIGPAAGGNSGGNPFDNVPSNAILRQRRVTGIEVWSGDFINTIRTRVQYEIDGLTETLLTNDPGGSMDNGMWDFSNMSQVIQEVSVHYSTDDWLCKEITIVTNQGKYQTHSGQGDQWATWTAQPGTDCFLGFTGRFGDFANRLMVKFVRFAPVTWQ</sequence>
<reference evidence="2" key="2">
    <citation type="submission" date="2020-08" db="EMBL/GenBank/DDBJ databases">
        <title>Draft Genome Sequence of Cumin Blight Pathogen Alternaria burnsii.</title>
        <authorList>
            <person name="Feng Z."/>
        </authorList>
    </citation>
    <scope>NUCLEOTIDE SEQUENCE</scope>
    <source>
        <strain evidence="2">CBS107.38</strain>
    </source>
</reference>
<dbReference type="GeneID" id="62203697"/>
<evidence type="ECO:0000259" key="1">
    <source>
        <dbReference type="Pfam" id="PF01419"/>
    </source>
</evidence>
<keyword evidence="3" id="KW-1185">Reference proteome</keyword>
<organism evidence="2 3">
    <name type="scientific">Alternaria burnsii</name>
    <dbReference type="NCBI Taxonomy" id="1187904"/>
    <lineage>
        <taxon>Eukaryota</taxon>
        <taxon>Fungi</taxon>
        <taxon>Dikarya</taxon>
        <taxon>Ascomycota</taxon>
        <taxon>Pezizomycotina</taxon>
        <taxon>Dothideomycetes</taxon>
        <taxon>Pleosporomycetidae</taxon>
        <taxon>Pleosporales</taxon>
        <taxon>Pleosporineae</taxon>
        <taxon>Pleosporaceae</taxon>
        <taxon>Alternaria</taxon>
        <taxon>Alternaria sect. Alternaria</taxon>
    </lineage>
</organism>
<dbReference type="InterPro" id="IPR001229">
    <property type="entry name" value="Jacalin-like_lectin_dom"/>
</dbReference>
<name>A0A8H7EET5_9PLEO</name>
<comment type="caution">
    <text evidence="2">The sequence shown here is derived from an EMBL/GenBank/DDBJ whole genome shotgun (WGS) entry which is preliminary data.</text>
</comment>
<evidence type="ECO:0000313" key="2">
    <source>
        <dbReference type="EMBL" id="KAF7675967.1"/>
    </source>
</evidence>
<dbReference type="InterPro" id="IPR036404">
    <property type="entry name" value="Jacalin-like_lectin_dom_sf"/>
</dbReference>
<gene>
    <name evidence="2" type="ORF">GT037_005472</name>
</gene>
<dbReference type="Gene3D" id="2.100.10.30">
    <property type="entry name" value="Jacalin-like lectin domain"/>
    <property type="match status" value="1"/>
</dbReference>
<dbReference type="AlphaFoldDB" id="A0A8H7EET5"/>
<dbReference type="SUPFAM" id="SSF51101">
    <property type="entry name" value="Mannose-binding lectins"/>
    <property type="match status" value="1"/>
</dbReference>
<dbReference type="RefSeq" id="XP_038786208.1">
    <property type="nucleotide sequence ID" value="XM_038930519.1"/>
</dbReference>
<dbReference type="Pfam" id="PF01419">
    <property type="entry name" value="Jacalin"/>
    <property type="match status" value="1"/>
</dbReference>
<evidence type="ECO:0000313" key="3">
    <source>
        <dbReference type="Proteomes" id="UP000596902"/>
    </source>
</evidence>
<protein>
    <recommendedName>
        <fullName evidence="1">Jacalin-type lectin domain-containing protein</fullName>
    </recommendedName>
</protein>